<evidence type="ECO:0000256" key="3">
    <source>
        <dbReference type="ARBA" id="ARBA00022679"/>
    </source>
</evidence>
<dbReference type="InterPro" id="IPR017441">
    <property type="entry name" value="Protein_kinase_ATP_BS"/>
</dbReference>
<dbReference type="Proteomes" id="UP001151760">
    <property type="component" value="Unassembled WGS sequence"/>
</dbReference>
<dbReference type="InterPro" id="IPR050205">
    <property type="entry name" value="CDPK_Ser/Thr_kinases"/>
</dbReference>
<evidence type="ECO:0000256" key="7">
    <source>
        <dbReference type="PROSITE-ProRule" id="PRU10141"/>
    </source>
</evidence>
<feature type="binding site" evidence="7">
    <location>
        <position position="69"/>
    </location>
    <ligand>
        <name>ATP</name>
        <dbReference type="ChEBI" id="CHEBI:30616"/>
    </ligand>
</feature>
<dbReference type="PROSITE" id="PS00107">
    <property type="entry name" value="PROTEIN_KINASE_ATP"/>
    <property type="match status" value="1"/>
</dbReference>
<name>A0ABQ4WMF5_9ASTR</name>
<evidence type="ECO:0000256" key="5">
    <source>
        <dbReference type="ARBA" id="ARBA00022777"/>
    </source>
</evidence>
<sequence>MVNNLVSVGSDPHGRGLKRKIGCIDSATRMGWKNKIEQEFERGETLGQGKFGSVVMCRSKVNGDQYACKSLPKGEEIVHKEVEIMQHLSGHQGIVTLKAVYEDAQYFHLVMELCSGGQLLD</sequence>
<dbReference type="InterPro" id="IPR011009">
    <property type="entry name" value="Kinase-like_dom_sf"/>
</dbReference>
<keyword evidence="10" id="KW-1185">Reference proteome</keyword>
<evidence type="ECO:0000313" key="10">
    <source>
        <dbReference type="Proteomes" id="UP001151760"/>
    </source>
</evidence>
<keyword evidence="6 7" id="KW-0067">ATP-binding</keyword>
<evidence type="ECO:0000256" key="4">
    <source>
        <dbReference type="ARBA" id="ARBA00022741"/>
    </source>
</evidence>
<dbReference type="PANTHER" id="PTHR24349">
    <property type="entry name" value="SERINE/THREONINE-PROTEIN KINASE"/>
    <property type="match status" value="1"/>
</dbReference>
<evidence type="ECO:0000313" key="9">
    <source>
        <dbReference type="EMBL" id="GJS54018.1"/>
    </source>
</evidence>
<dbReference type="SUPFAM" id="SSF56112">
    <property type="entry name" value="Protein kinase-like (PK-like)"/>
    <property type="match status" value="1"/>
</dbReference>
<evidence type="ECO:0000256" key="2">
    <source>
        <dbReference type="ARBA" id="ARBA00022527"/>
    </source>
</evidence>
<feature type="domain" description="Protein kinase" evidence="8">
    <location>
        <begin position="40"/>
        <end position="121"/>
    </location>
</feature>
<reference evidence="9" key="1">
    <citation type="journal article" date="2022" name="Int. J. Mol. Sci.">
        <title>Draft Genome of Tanacetum Coccineum: Genomic Comparison of Closely Related Tanacetum-Family Plants.</title>
        <authorList>
            <person name="Yamashiro T."/>
            <person name="Shiraishi A."/>
            <person name="Nakayama K."/>
            <person name="Satake H."/>
        </authorList>
    </citation>
    <scope>NUCLEOTIDE SEQUENCE</scope>
</reference>
<accession>A0ABQ4WMF5</accession>
<keyword evidence="5" id="KW-0418">Kinase</keyword>
<dbReference type="InterPro" id="IPR000719">
    <property type="entry name" value="Prot_kinase_dom"/>
</dbReference>
<proteinExistence type="inferred from homology"/>
<comment type="caution">
    <text evidence="9">The sequence shown here is derived from an EMBL/GenBank/DDBJ whole genome shotgun (WGS) entry which is preliminary data.</text>
</comment>
<evidence type="ECO:0000256" key="6">
    <source>
        <dbReference type="ARBA" id="ARBA00022840"/>
    </source>
</evidence>
<evidence type="ECO:0000256" key="1">
    <source>
        <dbReference type="ARBA" id="ARBA00005354"/>
    </source>
</evidence>
<dbReference type="Pfam" id="PF00069">
    <property type="entry name" value="Pkinase"/>
    <property type="match status" value="1"/>
</dbReference>
<reference evidence="9" key="2">
    <citation type="submission" date="2022-01" db="EMBL/GenBank/DDBJ databases">
        <authorList>
            <person name="Yamashiro T."/>
            <person name="Shiraishi A."/>
            <person name="Satake H."/>
            <person name="Nakayama K."/>
        </authorList>
    </citation>
    <scope>NUCLEOTIDE SEQUENCE</scope>
</reference>
<dbReference type="EMBL" id="BQNB010008767">
    <property type="protein sequence ID" value="GJS54018.1"/>
    <property type="molecule type" value="Genomic_DNA"/>
</dbReference>
<organism evidence="9 10">
    <name type="scientific">Tanacetum coccineum</name>
    <dbReference type="NCBI Taxonomy" id="301880"/>
    <lineage>
        <taxon>Eukaryota</taxon>
        <taxon>Viridiplantae</taxon>
        <taxon>Streptophyta</taxon>
        <taxon>Embryophyta</taxon>
        <taxon>Tracheophyta</taxon>
        <taxon>Spermatophyta</taxon>
        <taxon>Magnoliopsida</taxon>
        <taxon>eudicotyledons</taxon>
        <taxon>Gunneridae</taxon>
        <taxon>Pentapetalae</taxon>
        <taxon>asterids</taxon>
        <taxon>campanulids</taxon>
        <taxon>Asterales</taxon>
        <taxon>Asteraceae</taxon>
        <taxon>Asteroideae</taxon>
        <taxon>Anthemideae</taxon>
        <taxon>Anthemidinae</taxon>
        <taxon>Tanacetum</taxon>
    </lineage>
</organism>
<keyword evidence="4 7" id="KW-0547">Nucleotide-binding</keyword>
<dbReference type="Gene3D" id="3.30.200.20">
    <property type="entry name" value="Phosphorylase Kinase, domain 1"/>
    <property type="match status" value="1"/>
</dbReference>
<gene>
    <name evidence="9" type="ORF">Tco_0627380</name>
</gene>
<keyword evidence="2" id="KW-0723">Serine/threonine-protein kinase</keyword>
<keyword evidence="3" id="KW-0808">Transferase</keyword>
<evidence type="ECO:0000259" key="8">
    <source>
        <dbReference type="PROSITE" id="PS50011"/>
    </source>
</evidence>
<protein>
    <submittedName>
        <fullName evidence="9">Serine/threonine-protein kinase PEPKR2-like protein</fullName>
    </submittedName>
</protein>
<comment type="similarity">
    <text evidence="1">Belongs to the protein kinase superfamily. CAMK Ser/Thr protein kinase family. CaMK subfamily.</text>
</comment>
<dbReference type="PROSITE" id="PS50011">
    <property type="entry name" value="PROTEIN_KINASE_DOM"/>
    <property type="match status" value="1"/>
</dbReference>